<dbReference type="SMART" id="SM00437">
    <property type="entry name" value="TOP1Ac"/>
    <property type="match status" value="1"/>
</dbReference>
<dbReference type="EC" id="5.6.2.1" evidence="3 7"/>
<dbReference type="FunFam" id="1.10.290.10:FF:000001">
    <property type="entry name" value="DNA topoisomerase"/>
    <property type="match status" value="1"/>
</dbReference>
<evidence type="ECO:0000256" key="1">
    <source>
        <dbReference type="ARBA" id="ARBA00000213"/>
    </source>
</evidence>
<dbReference type="PANTHER" id="PTHR11390">
    <property type="entry name" value="PROKARYOTIC DNA TOPOISOMERASE"/>
    <property type="match status" value="1"/>
</dbReference>
<dbReference type="InterPro" id="IPR034144">
    <property type="entry name" value="TOPRIM_TopoIII"/>
</dbReference>
<evidence type="ECO:0000259" key="10">
    <source>
        <dbReference type="PROSITE" id="PS52039"/>
    </source>
</evidence>
<dbReference type="InterPro" id="IPR056452">
    <property type="entry name" value="Zn_ribbon_TOP3B"/>
</dbReference>
<dbReference type="PANTHER" id="PTHR11390:SF20">
    <property type="entry name" value="DNA TOPOISOMERASE 3-BETA-1"/>
    <property type="match status" value="1"/>
</dbReference>
<dbReference type="Gene3D" id="1.10.460.10">
    <property type="entry name" value="Topoisomerase I, domain 2"/>
    <property type="match status" value="1"/>
</dbReference>
<dbReference type="GO" id="GO:0006281">
    <property type="term" value="P:DNA repair"/>
    <property type="evidence" value="ECO:0007669"/>
    <property type="project" value="TreeGrafter"/>
</dbReference>
<dbReference type="InterPro" id="IPR023406">
    <property type="entry name" value="Topo_IA_AS"/>
</dbReference>
<dbReference type="InterPro" id="IPR006171">
    <property type="entry name" value="TOPRIM_dom"/>
</dbReference>
<dbReference type="GO" id="GO:0006310">
    <property type="term" value="P:DNA recombination"/>
    <property type="evidence" value="ECO:0007669"/>
    <property type="project" value="TreeGrafter"/>
</dbReference>
<dbReference type="Proteomes" id="UP000007800">
    <property type="component" value="Unassembled WGS sequence"/>
</dbReference>
<dbReference type="FunCoup" id="C5LF56">
    <property type="interactions" value="895"/>
</dbReference>
<dbReference type="InterPro" id="IPR013826">
    <property type="entry name" value="Topo_IA_cen_sub3"/>
</dbReference>
<dbReference type="SMART" id="SM00436">
    <property type="entry name" value="TOP1Bc"/>
    <property type="match status" value="1"/>
</dbReference>
<dbReference type="PROSITE" id="PS52039">
    <property type="entry name" value="TOPO_IA_2"/>
    <property type="match status" value="1"/>
</dbReference>
<evidence type="ECO:0000256" key="3">
    <source>
        <dbReference type="ARBA" id="ARBA00012891"/>
    </source>
</evidence>
<evidence type="ECO:0000259" key="9">
    <source>
        <dbReference type="PROSITE" id="PS50880"/>
    </source>
</evidence>
<dbReference type="SUPFAM" id="SSF56712">
    <property type="entry name" value="Prokaryotic type I DNA topoisomerase"/>
    <property type="match status" value="1"/>
</dbReference>
<evidence type="ECO:0000256" key="2">
    <source>
        <dbReference type="ARBA" id="ARBA00009446"/>
    </source>
</evidence>
<dbReference type="OMA" id="GKWSFAN"/>
<dbReference type="GO" id="GO:0006265">
    <property type="term" value="P:DNA topological change"/>
    <property type="evidence" value="ECO:0007669"/>
    <property type="project" value="InterPro"/>
</dbReference>
<evidence type="ECO:0000256" key="6">
    <source>
        <dbReference type="ARBA" id="ARBA00023235"/>
    </source>
</evidence>
<evidence type="ECO:0000256" key="5">
    <source>
        <dbReference type="ARBA" id="ARBA00023125"/>
    </source>
</evidence>
<dbReference type="InterPro" id="IPR013825">
    <property type="entry name" value="Topo_IA_cen_sub2"/>
</dbReference>
<comment type="function">
    <text evidence="7">Introduces a single-strand break via transesterification at a target site in duplex DNA. Releases the supercoiling and torsional tension of DNA introduced during the DNA replication and transcription by transiently cleaving and rejoining one strand of the DNA duplex. The scissile phosphodiester is attacked by the catalytic tyrosine of the enzyme, resulting in the formation of a DNA-(5'-phosphotyrosyl)-enzyme intermediate and the expulsion of a 3'-OH DNA strand.</text>
</comment>
<dbReference type="Pfam" id="PF01131">
    <property type="entry name" value="Topoisom_bac"/>
    <property type="match status" value="1"/>
</dbReference>
<feature type="region of interest" description="Disordered" evidence="8">
    <location>
        <begin position="782"/>
        <end position="801"/>
    </location>
</feature>
<dbReference type="GO" id="GO:0003917">
    <property type="term" value="F:DNA topoisomerase type I (single strand cut, ATP-independent) activity"/>
    <property type="evidence" value="ECO:0007669"/>
    <property type="project" value="UniProtKB-EC"/>
</dbReference>
<feature type="compositionally biased region" description="Basic residues" evidence="8">
    <location>
        <begin position="782"/>
        <end position="800"/>
    </location>
</feature>
<comment type="catalytic activity">
    <reaction evidence="1 7">
        <text>ATP-independent breakage of single-stranded DNA, followed by passage and rejoining.</text>
        <dbReference type="EC" id="5.6.2.1"/>
    </reaction>
</comment>
<dbReference type="Pfam" id="PF01751">
    <property type="entry name" value="Toprim"/>
    <property type="match status" value="1"/>
</dbReference>
<dbReference type="InterPro" id="IPR013824">
    <property type="entry name" value="Topo_IA_cen_sub1"/>
</dbReference>
<dbReference type="EMBL" id="GG681416">
    <property type="protein sequence ID" value="EER04640.1"/>
    <property type="molecule type" value="Genomic_DNA"/>
</dbReference>
<accession>C5LF56</accession>
<keyword evidence="5 7" id="KW-0238">DNA-binding</keyword>
<dbReference type="RefSeq" id="XP_002772824.1">
    <property type="nucleotide sequence ID" value="XM_002772778.1"/>
</dbReference>
<reference evidence="11 12" key="1">
    <citation type="submission" date="2008-07" db="EMBL/GenBank/DDBJ databases">
        <authorList>
            <person name="El-Sayed N."/>
            <person name="Caler E."/>
            <person name="Inman J."/>
            <person name="Amedeo P."/>
            <person name="Hass B."/>
            <person name="Wortman J."/>
        </authorList>
    </citation>
    <scope>NUCLEOTIDE SEQUENCE [LARGE SCALE GENOMIC DNA]</scope>
    <source>
        <strain evidence="12">ATCC 50983 / TXsc</strain>
    </source>
</reference>
<dbReference type="InterPro" id="IPR003601">
    <property type="entry name" value="Topo_IA_2"/>
</dbReference>
<dbReference type="Gene3D" id="1.10.290.10">
    <property type="entry name" value="Topoisomerase I, domain 4"/>
    <property type="match status" value="1"/>
</dbReference>
<dbReference type="InterPro" id="IPR003602">
    <property type="entry name" value="Topo_IA_DNA-bd_dom"/>
</dbReference>
<dbReference type="CDD" id="cd00186">
    <property type="entry name" value="TOP1Ac"/>
    <property type="match status" value="1"/>
</dbReference>
<dbReference type="GO" id="GO:0003677">
    <property type="term" value="F:DNA binding"/>
    <property type="evidence" value="ECO:0007669"/>
    <property type="project" value="UniProtKB-KW"/>
</dbReference>
<evidence type="ECO:0000256" key="8">
    <source>
        <dbReference type="SAM" id="MobiDB-lite"/>
    </source>
</evidence>
<dbReference type="GO" id="GO:0005634">
    <property type="term" value="C:nucleus"/>
    <property type="evidence" value="ECO:0007669"/>
    <property type="project" value="TreeGrafter"/>
</dbReference>
<evidence type="ECO:0000256" key="4">
    <source>
        <dbReference type="ARBA" id="ARBA00023029"/>
    </source>
</evidence>
<dbReference type="InterPro" id="IPR023405">
    <property type="entry name" value="Topo_IA_core_domain"/>
</dbReference>
<feature type="domain" description="Topo IA-type catalytic" evidence="10">
    <location>
        <begin position="167"/>
        <end position="588"/>
    </location>
</feature>
<dbReference type="OrthoDB" id="430051at2759"/>
<proteinExistence type="inferred from homology"/>
<keyword evidence="4 7" id="KW-0799">Topoisomerase</keyword>
<dbReference type="SMART" id="SM00493">
    <property type="entry name" value="TOPRIM"/>
    <property type="match status" value="1"/>
</dbReference>
<dbReference type="InParanoid" id="C5LF56"/>
<gene>
    <name evidence="11" type="ORF">Pmar_PMAR019675</name>
</gene>
<evidence type="ECO:0000256" key="7">
    <source>
        <dbReference type="RuleBase" id="RU362092"/>
    </source>
</evidence>
<evidence type="ECO:0000313" key="12">
    <source>
        <dbReference type="Proteomes" id="UP000007800"/>
    </source>
</evidence>
<keyword evidence="6 7" id="KW-0413">Isomerase</keyword>
<dbReference type="PROSITE" id="PS00396">
    <property type="entry name" value="TOPO_IA_1"/>
    <property type="match status" value="1"/>
</dbReference>
<sequence>MVQQVLMVAEKPSIAEALAKSLCKGKYNSRRGVSPVGQVHEFNGEFQGSPAWLKITSVAGHVYSIDFPPELNNWDRVDPAKLFESKTVQKEANPKQRMPQHLRSESKGCDHLVLWLDCDREGENICYEVMQNVVPNLSDRKNVWRAKFSSLVAKDLQHAYRNLGYPNQNEALSVDARQEIDLKTGVAFTRFQTRYFQGKYGDLDSSLVSYGPCQTPTLWFCVRRHNDIQTFQPETYYTIDVKLEGSQLASPLWLEWSRGQLFDLQAATTFKSMIDAYQWATVTDVSEKEERRSRPGAMNTVLMLKLASQQLGMGPQQAMQVAERLYLSGYITYPRTETTKYPPAFDLREAVSFQSRNPYWGEFATELLTTGLNRPKEGYDAGDHPPITPVRSATEGDFGSSDSWRLFDMLTRHFLASLGHDCKFTRTKVHFVIGDEKFSVGGRRMKSPGFTRVQYTGEMQDIYVPPLKIGEKLQIASKSISSAKTKPPPYLSESDLLGLMEKNGIGTDASMATHINNICEPHALTIFQQKFMYFVSHVDLMDHLFESTFTSLAATGKLMSRCGKCRTYMNLIDKKPVRLFCRHCDETYALPQTGSSVKLYKELTCPLDNFQLVMISYPATAGGGRKQYPLCPMCYNDPPFPESKPKSSCWECLHPTCKHALASVGVRIIIICKFCYGKSRQVCGCPQDSCSGTLCLDAESKPKWKLDCNTCNYQLRLFQDKAHKITVTKDKCENCGSKLLDVEFSKGKSSLSNGAESVVGCLVCDDALNSQVECSFARLSKRHGGGKGKGGRRGKGRGGKRANVDVRMTFDGF</sequence>
<dbReference type="PROSITE" id="PS50880">
    <property type="entry name" value="TOPRIM"/>
    <property type="match status" value="1"/>
</dbReference>
<keyword evidence="12" id="KW-1185">Reference proteome</keyword>
<dbReference type="CDD" id="cd03362">
    <property type="entry name" value="TOPRIM_TopoIA_TopoIII"/>
    <property type="match status" value="1"/>
</dbReference>
<dbReference type="FunFam" id="3.40.50.140:FF:000002">
    <property type="entry name" value="DNA topoisomerase"/>
    <property type="match status" value="1"/>
</dbReference>
<dbReference type="Pfam" id="PF23546">
    <property type="entry name" value="Zn_ribbon_TOP3B"/>
    <property type="match status" value="1"/>
</dbReference>
<protein>
    <recommendedName>
        <fullName evidence="3 7">DNA topoisomerase</fullName>
        <ecNumber evidence="3 7">5.6.2.1</ecNumber>
    </recommendedName>
</protein>
<dbReference type="GeneID" id="9037693"/>
<dbReference type="PRINTS" id="PR00417">
    <property type="entry name" value="PRTPISMRASEI"/>
</dbReference>
<evidence type="ECO:0000313" key="11">
    <source>
        <dbReference type="EMBL" id="EER04640.1"/>
    </source>
</evidence>
<feature type="domain" description="Toprim" evidence="9">
    <location>
        <begin position="4"/>
        <end position="149"/>
    </location>
</feature>
<organism evidence="12">
    <name type="scientific">Perkinsus marinus (strain ATCC 50983 / TXsc)</name>
    <dbReference type="NCBI Taxonomy" id="423536"/>
    <lineage>
        <taxon>Eukaryota</taxon>
        <taxon>Sar</taxon>
        <taxon>Alveolata</taxon>
        <taxon>Perkinsozoa</taxon>
        <taxon>Perkinsea</taxon>
        <taxon>Perkinsida</taxon>
        <taxon>Perkinsidae</taxon>
        <taxon>Perkinsus</taxon>
    </lineage>
</organism>
<dbReference type="InterPro" id="IPR000380">
    <property type="entry name" value="Topo_IA"/>
</dbReference>
<dbReference type="AlphaFoldDB" id="C5LF56"/>
<dbReference type="Gene3D" id="2.70.20.10">
    <property type="entry name" value="Topoisomerase I, domain 3"/>
    <property type="match status" value="1"/>
</dbReference>
<dbReference type="InterPro" id="IPR013497">
    <property type="entry name" value="Topo_IA_cen"/>
</dbReference>
<comment type="similarity">
    <text evidence="2 7">Belongs to the type IA topoisomerase family.</text>
</comment>
<dbReference type="Gene3D" id="3.40.50.140">
    <property type="match status" value="1"/>
</dbReference>
<name>C5LF56_PERM5</name>